<keyword evidence="2" id="KW-1133">Transmembrane helix</keyword>
<dbReference type="Pfam" id="PF00092">
    <property type="entry name" value="VWA"/>
    <property type="match status" value="1"/>
</dbReference>
<evidence type="ECO:0000313" key="4">
    <source>
        <dbReference type="EMBL" id="TWT78033.1"/>
    </source>
</evidence>
<dbReference type="SUPFAM" id="SSF53300">
    <property type="entry name" value="vWA-like"/>
    <property type="match status" value="1"/>
</dbReference>
<dbReference type="OrthoDB" id="239512at2"/>
<dbReference type="EMBL" id="SJPO01000003">
    <property type="protein sequence ID" value="TWT78033.1"/>
    <property type="molecule type" value="Genomic_DNA"/>
</dbReference>
<reference evidence="4 5" key="1">
    <citation type="submission" date="2019-02" db="EMBL/GenBank/DDBJ databases">
        <title>Deep-cultivation of Planctomycetes and their phenomic and genomic characterization uncovers novel biology.</title>
        <authorList>
            <person name="Wiegand S."/>
            <person name="Jogler M."/>
            <person name="Boedeker C."/>
            <person name="Pinto D."/>
            <person name="Vollmers J."/>
            <person name="Rivas-Marin E."/>
            <person name="Kohn T."/>
            <person name="Peeters S.H."/>
            <person name="Heuer A."/>
            <person name="Rast P."/>
            <person name="Oberbeckmann S."/>
            <person name="Bunk B."/>
            <person name="Jeske O."/>
            <person name="Meyerdierks A."/>
            <person name="Storesund J.E."/>
            <person name="Kallscheuer N."/>
            <person name="Luecker S."/>
            <person name="Lage O.M."/>
            <person name="Pohl T."/>
            <person name="Merkel B.J."/>
            <person name="Hornburger P."/>
            <person name="Mueller R.-W."/>
            <person name="Bruemmer F."/>
            <person name="Labrenz M."/>
            <person name="Spormann A.M."/>
            <person name="Op Den Camp H."/>
            <person name="Overmann J."/>
            <person name="Amann R."/>
            <person name="Jetten M.S.M."/>
            <person name="Mascher T."/>
            <person name="Medema M.H."/>
            <person name="Devos D.P."/>
            <person name="Kaster A.-K."/>
            <person name="Ovreas L."/>
            <person name="Rohde M."/>
            <person name="Galperin M.Y."/>
            <person name="Jogler C."/>
        </authorList>
    </citation>
    <scope>NUCLEOTIDE SEQUENCE [LARGE SCALE GENOMIC DNA]</scope>
    <source>
        <strain evidence="4 5">Pla123a</strain>
    </source>
</reference>
<gene>
    <name evidence="4" type="ORF">Pla123a_18330</name>
</gene>
<feature type="region of interest" description="Disordered" evidence="1">
    <location>
        <begin position="632"/>
        <end position="661"/>
    </location>
</feature>
<dbReference type="InterPro" id="IPR036465">
    <property type="entry name" value="vWFA_dom_sf"/>
</dbReference>
<keyword evidence="5" id="KW-1185">Reference proteome</keyword>
<name>A0A5C5YTH4_9BACT</name>
<dbReference type="Gene3D" id="3.40.50.410">
    <property type="entry name" value="von Willebrand factor, type A domain"/>
    <property type="match status" value="1"/>
</dbReference>
<organism evidence="4 5">
    <name type="scientific">Posidoniimonas polymericola</name>
    <dbReference type="NCBI Taxonomy" id="2528002"/>
    <lineage>
        <taxon>Bacteria</taxon>
        <taxon>Pseudomonadati</taxon>
        <taxon>Planctomycetota</taxon>
        <taxon>Planctomycetia</taxon>
        <taxon>Pirellulales</taxon>
        <taxon>Lacipirellulaceae</taxon>
        <taxon>Posidoniimonas</taxon>
    </lineage>
</organism>
<keyword evidence="2" id="KW-0472">Membrane</keyword>
<feature type="compositionally biased region" description="Pro residues" evidence="1">
    <location>
        <begin position="652"/>
        <end position="661"/>
    </location>
</feature>
<evidence type="ECO:0000256" key="2">
    <source>
        <dbReference type="SAM" id="Phobius"/>
    </source>
</evidence>
<protein>
    <recommendedName>
        <fullName evidence="3">VWFA domain-containing protein</fullName>
    </recommendedName>
</protein>
<dbReference type="InterPro" id="IPR002035">
    <property type="entry name" value="VWF_A"/>
</dbReference>
<dbReference type="CDD" id="cd00198">
    <property type="entry name" value="vWFA"/>
    <property type="match status" value="1"/>
</dbReference>
<evidence type="ECO:0000313" key="5">
    <source>
        <dbReference type="Proteomes" id="UP000318478"/>
    </source>
</evidence>
<dbReference type="Proteomes" id="UP000318478">
    <property type="component" value="Unassembled WGS sequence"/>
</dbReference>
<dbReference type="RefSeq" id="WP_146586055.1">
    <property type="nucleotide sequence ID" value="NZ_SJPO01000003.1"/>
</dbReference>
<evidence type="ECO:0000259" key="3">
    <source>
        <dbReference type="PROSITE" id="PS50234"/>
    </source>
</evidence>
<keyword evidence="2" id="KW-0812">Transmembrane</keyword>
<feature type="transmembrane region" description="Helical" evidence="2">
    <location>
        <begin position="26"/>
        <end position="48"/>
    </location>
</feature>
<accession>A0A5C5YTH4</accession>
<feature type="domain" description="VWFA" evidence="3">
    <location>
        <begin position="172"/>
        <end position="320"/>
    </location>
</feature>
<comment type="caution">
    <text evidence="4">The sequence shown here is derived from an EMBL/GenBank/DDBJ whole genome shotgun (WGS) entry which is preliminary data.</text>
</comment>
<evidence type="ECO:0000256" key="1">
    <source>
        <dbReference type="SAM" id="MobiDB-lite"/>
    </source>
</evidence>
<dbReference type="AlphaFoldDB" id="A0A5C5YTH4"/>
<sequence>MAEKARSWLRSAFGADELPIDAETGAWAISLGVHLLLMVVFAVAVFSLPGDNRVVLSSTPVDLDEETPPDEFRFSDELQDQIGALADAGSTNAEAAALIEALESEIVMPVEPLTAFGEVQAFEVEQPITQGPRVDDALLVQGVGSVGATGAEGAVDRITTEILLSLDNEPTLVVWLFDQSGSLRAQREQIARRFDRVYEELGVVKANGDSAFEKHEDKPLLTYVAQFGSRVAGLTPDPTDDLTEIKSAVRSVVEDDGGVENVFTAIGTLAQELRHYRLKRPRRNVMIVVFTDEAGDDVSRLDDAVAVCTKYQMPVYVVGVPAPFGREKSFVKYVHPDADRYDQTPIDVPVDQGPESLMPERIKLGFLGGDNGDPRANLDSGFGPFGLTRLAYQTGGAYFTVHPNRTVGRTVRRRDTAVMSPYITEFFDPRVMRRYRPDYVTVSEYRQNLVRMQDRGALVRAAARTWTAPMDQVRQVFEKVDEAEFAQALTLAQRDAAKLEPRLEELVQTLSAGERDRRKEESLRWQAGYDLAYGRALAAKVRTEGYNTMLAQAKQGMKFEQEKSDTWMIKPSDNISTGSVLSKQAQQATALLEGVVATHAGTPWAMLAERELSTPLGWEWSEAFRDVAARRERMAQNASRPPREPMNNLPPRKQPPPVPKL</sequence>
<dbReference type="PROSITE" id="PS50234">
    <property type="entry name" value="VWFA"/>
    <property type="match status" value="1"/>
</dbReference>
<proteinExistence type="predicted"/>